<dbReference type="InParanoid" id="B4J090"/>
<dbReference type="Proteomes" id="UP000001070">
    <property type="component" value="Unassembled WGS sequence"/>
</dbReference>
<dbReference type="KEGG" id="dgr:6557753"/>
<dbReference type="GO" id="GO:0019706">
    <property type="term" value="F:protein-cysteine S-palmitoyltransferase activity"/>
    <property type="evidence" value="ECO:0007669"/>
    <property type="project" value="UniProtKB-EC"/>
</dbReference>
<evidence type="ECO:0000256" key="2">
    <source>
        <dbReference type="ARBA" id="ARBA00022679"/>
    </source>
</evidence>
<keyword evidence="6 7" id="KW-0012">Acyltransferase</keyword>
<keyword evidence="10" id="KW-1185">Reference proteome</keyword>
<dbReference type="OrthoDB" id="331948at2759"/>
<evidence type="ECO:0000259" key="8">
    <source>
        <dbReference type="Pfam" id="PF01529"/>
    </source>
</evidence>
<organism evidence="10">
    <name type="scientific">Drosophila grimshawi</name>
    <name type="common">Hawaiian fruit fly</name>
    <name type="synonym">Idiomyia grimshawi</name>
    <dbReference type="NCBI Taxonomy" id="7222"/>
    <lineage>
        <taxon>Eukaryota</taxon>
        <taxon>Metazoa</taxon>
        <taxon>Ecdysozoa</taxon>
        <taxon>Arthropoda</taxon>
        <taxon>Hexapoda</taxon>
        <taxon>Insecta</taxon>
        <taxon>Pterygota</taxon>
        <taxon>Neoptera</taxon>
        <taxon>Endopterygota</taxon>
        <taxon>Diptera</taxon>
        <taxon>Brachycera</taxon>
        <taxon>Muscomorpha</taxon>
        <taxon>Ephydroidea</taxon>
        <taxon>Drosophilidae</taxon>
        <taxon>Drosophila</taxon>
        <taxon>Hawaiian Drosophila</taxon>
    </lineage>
</organism>
<comment type="subcellular location">
    <subcellularLocation>
        <location evidence="1">Membrane</location>
        <topology evidence="1">Multi-pass membrane protein</topology>
    </subcellularLocation>
</comment>
<evidence type="ECO:0000256" key="3">
    <source>
        <dbReference type="ARBA" id="ARBA00022692"/>
    </source>
</evidence>
<feature type="transmembrane region" description="Helical" evidence="7">
    <location>
        <begin position="12"/>
        <end position="36"/>
    </location>
</feature>
<dbReference type="PhylomeDB" id="B4J090"/>
<name>B4J090_DROGR</name>
<reference evidence="9 10" key="1">
    <citation type="journal article" date="2007" name="Nature">
        <title>Evolution of genes and genomes on the Drosophila phylogeny.</title>
        <authorList>
            <consortium name="Drosophila 12 Genomes Consortium"/>
            <person name="Clark A.G."/>
            <person name="Eisen M.B."/>
            <person name="Smith D.R."/>
            <person name="Bergman C.M."/>
            <person name="Oliver B."/>
            <person name="Markow T.A."/>
            <person name="Kaufman T.C."/>
            <person name="Kellis M."/>
            <person name="Gelbart W."/>
            <person name="Iyer V.N."/>
            <person name="Pollard D.A."/>
            <person name="Sackton T.B."/>
            <person name="Larracuente A.M."/>
            <person name="Singh N.D."/>
            <person name="Abad J.P."/>
            <person name="Abt D.N."/>
            <person name="Adryan B."/>
            <person name="Aguade M."/>
            <person name="Akashi H."/>
            <person name="Anderson W.W."/>
            <person name="Aquadro C.F."/>
            <person name="Ardell D.H."/>
            <person name="Arguello R."/>
            <person name="Artieri C.G."/>
            <person name="Barbash D.A."/>
            <person name="Barker D."/>
            <person name="Barsanti P."/>
            <person name="Batterham P."/>
            <person name="Batzoglou S."/>
            <person name="Begun D."/>
            <person name="Bhutkar A."/>
            <person name="Blanco E."/>
            <person name="Bosak S.A."/>
            <person name="Bradley R.K."/>
            <person name="Brand A.D."/>
            <person name="Brent M.R."/>
            <person name="Brooks A.N."/>
            <person name="Brown R.H."/>
            <person name="Butlin R.K."/>
            <person name="Caggese C."/>
            <person name="Calvi B.R."/>
            <person name="Bernardo de Carvalho A."/>
            <person name="Caspi A."/>
            <person name="Castrezana S."/>
            <person name="Celniker S.E."/>
            <person name="Chang J.L."/>
            <person name="Chapple C."/>
            <person name="Chatterji S."/>
            <person name="Chinwalla A."/>
            <person name="Civetta A."/>
            <person name="Clifton S.W."/>
            <person name="Comeron J.M."/>
            <person name="Costello J.C."/>
            <person name="Coyne J.A."/>
            <person name="Daub J."/>
            <person name="David R.G."/>
            <person name="Delcher A.L."/>
            <person name="Delehaunty K."/>
            <person name="Do C.B."/>
            <person name="Ebling H."/>
            <person name="Edwards K."/>
            <person name="Eickbush T."/>
            <person name="Evans J.D."/>
            <person name="Filipski A."/>
            <person name="Findeiss S."/>
            <person name="Freyhult E."/>
            <person name="Fulton L."/>
            <person name="Fulton R."/>
            <person name="Garcia A.C."/>
            <person name="Gardiner A."/>
            <person name="Garfield D.A."/>
            <person name="Garvin B.E."/>
            <person name="Gibson G."/>
            <person name="Gilbert D."/>
            <person name="Gnerre S."/>
            <person name="Godfrey J."/>
            <person name="Good R."/>
            <person name="Gotea V."/>
            <person name="Gravely B."/>
            <person name="Greenberg A.J."/>
            <person name="Griffiths-Jones S."/>
            <person name="Gross S."/>
            <person name="Guigo R."/>
            <person name="Gustafson E.A."/>
            <person name="Haerty W."/>
            <person name="Hahn M.W."/>
            <person name="Halligan D.L."/>
            <person name="Halpern A.L."/>
            <person name="Halter G.M."/>
            <person name="Han M.V."/>
            <person name="Heger A."/>
            <person name="Hillier L."/>
            <person name="Hinrichs A.S."/>
            <person name="Holmes I."/>
            <person name="Hoskins R.A."/>
            <person name="Hubisz M.J."/>
            <person name="Hultmark D."/>
            <person name="Huntley M.A."/>
            <person name="Jaffe D.B."/>
            <person name="Jagadeeshan S."/>
            <person name="Jeck W.R."/>
            <person name="Johnson J."/>
            <person name="Jones C.D."/>
            <person name="Jordan W.C."/>
            <person name="Karpen G.H."/>
            <person name="Kataoka E."/>
            <person name="Keightley P.D."/>
            <person name="Kheradpour P."/>
            <person name="Kirkness E.F."/>
            <person name="Koerich L.B."/>
            <person name="Kristiansen K."/>
            <person name="Kudrna D."/>
            <person name="Kulathinal R.J."/>
            <person name="Kumar S."/>
            <person name="Kwok R."/>
            <person name="Lander E."/>
            <person name="Langley C.H."/>
            <person name="Lapoint R."/>
            <person name="Lazzaro B.P."/>
            <person name="Lee S.J."/>
            <person name="Levesque L."/>
            <person name="Li R."/>
            <person name="Lin C.F."/>
            <person name="Lin M.F."/>
            <person name="Lindblad-Toh K."/>
            <person name="Llopart A."/>
            <person name="Long M."/>
            <person name="Low L."/>
            <person name="Lozovsky E."/>
            <person name="Lu J."/>
            <person name="Luo M."/>
            <person name="Machado C.A."/>
            <person name="Makalowski W."/>
            <person name="Marzo M."/>
            <person name="Matsuda M."/>
            <person name="Matzkin L."/>
            <person name="McAllister B."/>
            <person name="McBride C.S."/>
            <person name="McKernan B."/>
            <person name="McKernan K."/>
            <person name="Mendez-Lago M."/>
            <person name="Minx P."/>
            <person name="Mollenhauer M.U."/>
            <person name="Montooth K."/>
            <person name="Mount S.M."/>
            <person name="Mu X."/>
            <person name="Myers E."/>
            <person name="Negre B."/>
            <person name="Newfeld S."/>
            <person name="Nielsen R."/>
            <person name="Noor M.A."/>
            <person name="O'Grady P."/>
            <person name="Pachter L."/>
            <person name="Papaceit M."/>
            <person name="Parisi M.J."/>
            <person name="Parisi M."/>
            <person name="Parts L."/>
            <person name="Pedersen J.S."/>
            <person name="Pesole G."/>
            <person name="Phillippy A.M."/>
            <person name="Ponting C.P."/>
            <person name="Pop M."/>
            <person name="Porcelli D."/>
            <person name="Powell J.R."/>
            <person name="Prohaska S."/>
            <person name="Pruitt K."/>
            <person name="Puig M."/>
            <person name="Quesneville H."/>
            <person name="Ram K.R."/>
            <person name="Rand D."/>
            <person name="Rasmussen M.D."/>
            <person name="Reed L.K."/>
            <person name="Reenan R."/>
            <person name="Reily A."/>
            <person name="Remington K.A."/>
            <person name="Rieger T.T."/>
            <person name="Ritchie M.G."/>
            <person name="Robin C."/>
            <person name="Rogers Y.H."/>
            <person name="Rohde C."/>
            <person name="Rozas J."/>
            <person name="Rubenfield M.J."/>
            <person name="Ruiz A."/>
            <person name="Russo S."/>
            <person name="Salzberg S.L."/>
            <person name="Sanchez-Gracia A."/>
            <person name="Saranga D.J."/>
            <person name="Sato H."/>
            <person name="Schaeffer S.W."/>
            <person name="Schatz M.C."/>
            <person name="Schlenke T."/>
            <person name="Schwartz R."/>
            <person name="Segarra C."/>
            <person name="Singh R.S."/>
            <person name="Sirot L."/>
            <person name="Sirota M."/>
            <person name="Sisneros N.B."/>
            <person name="Smith C.D."/>
            <person name="Smith T.F."/>
            <person name="Spieth J."/>
            <person name="Stage D.E."/>
            <person name="Stark A."/>
            <person name="Stephan W."/>
            <person name="Strausberg R.L."/>
            <person name="Strempel S."/>
            <person name="Sturgill D."/>
            <person name="Sutton G."/>
            <person name="Sutton G.G."/>
            <person name="Tao W."/>
            <person name="Teichmann S."/>
            <person name="Tobari Y.N."/>
            <person name="Tomimura Y."/>
            <person name="Tsolas J.M."/>
            <person name="Valente V.L."/>
            <person name="Venter E."/>
            <person name="Venter J.C."/>
            <person name="Vicario S."/>
            <person name="Vieira F.G."/>
            <person name="Vilella A.J."/>
            <person name="Villasante A."/>
            <person name="Walenz B."/>
            <person name="Wang J."/>
            <person name="Wasserman M."/>
            <person name="Watts T."/>
            <person name="Wilson D."/>
            <person name="Wilson R.K."/>
            <person name="Wing R.A."/>
            <person name="Wolfner M.F."/>
            <person name="Wong A."/>
            <person name="Wong G.K."/>
            <person name="Wu C.I."/>
            <person name="Wu G."/>
            <person name="Yamamoto D."/>
            <person name="Yang H.P."/>
            <person name="Yang S.P."/>
            <person name="Yorke J.A."/>
            <person name="Yoshida K."/>
            <person name="Zdobnov E."/>
            <person name="Zhang P."/>
            <person name="Zhang Y."/>
            <person name="Zimin A.V."/>
            <person name="Baldwin J."/>
            <person name="Abdouelleil A."/>
            <person name="Abdulkadir J."/>
            <person name="Abebe A."/>
            <person name="Abera B."/>
            <person name="Abreu J."/>
            <person name="Acer S.C."/>
            <person name="Aftuck L."/>
            <person name="Alexander A."/>
            <person name="An P."/>
            <person name="Anderson E."/>
            <person name="Anderson S."/>
            <person name="Arachi H."/>
            <person name="Azer M."/>
            <person name="Bachantsang P."/>
            <person name="Barry A."/>
            <person name="Bayul T."/>
            <person name="Berlin A."/>
            <person name="Bessette D."/>
            <person name="Bloom T."/>
            <person name="Blye J."/>
            <person name="Boguslavskiy L."/>
            <person name="Bonnet C."/>
            <person name="Boukhgalter B."/>
            <person name="Bourzgui I."/>
            <person name="Brown A."/>
            <person name="Cahill P."/>
            <person name="Channer S."/>
            <person name="Cheshatsang Y."/>
            <person name="Chuda L."/>
            <person name="Citroen M."/>
            <person name="Collymore A."/>
            <person name="Cooke P."/>
            <person name="Costello M."/>
            <person name="D'Aco K."/>
            <person name="Daza R."/>
            <person name="De Haan G."/>
            <person name="DeGray S."/>
            <person name="DeMaso C."/>
            <person name="Dhargay N."/>
            <person name="Dooley K."/>
            <person name="Dooley E."/>
            <person name="Doricent M."/>
            <person name="Dorje P."/>
            <person name="Dorjee K."/>
            <person name="Dupes A."/>
            <person name="Elong R."/>
            <person name="Falk J."/>
            <person name="Farina A."/>
            <person name="Faro S."/>
            <person name="Ferguson D."/>
            <person name="Fisher S."/>
            <person name="Foley C.D."/>
            <person name="Franke A."/>
            <person name="Friedrich D."/>
            <person name="Gadbois L."/>
            <person name="Gearin G."/>
            <person name="Gearin C.R."/>
            <person name="Giannoukos G."/>
            <person name="Goode T."/>
            <person name="Graham J."/>
            <person name="Grandbois E."/>
            <person name="Grewal S."/>
            <person name="Gyaltsen K."/>
            <person name="Hafez N."/>
            <person name="Hagos B."/>
            <person name="Hall J."/>
            <person name="Henson C."/>
            <person name="Hollinger A."/>
            <person name="Honan T."/>
            <person name="Huard M.D."/>
            <person name="Hughes L."/>
            <person name="Hurhula B."/>
            <person name="Husby M.E."/>
            <person name="Kamat A."/>
            <person name="Kanga B."/>
            <person name="Kashin S."/>
            <person name="Khazanovich D."/>
            <person name="Kisner P."/>
            <person name="Lance K."/>
            <person name="Lara M."/>
            <person name="Lee W."/>
            <person name="Lennon N."/>
            <person name="Letendre F."/>
            <person name="LeVine R."/>
            <person name="Lipovsky A."/>
            <person name="Liu X."/>
            <person name="Liu J."/>
            <person name="Liu S."/>
            <person name="Lokyitsang T."/>
            <person name="Lokyitsang Y."/>
            <person name="Lubonja R."/>
            <person name="Lui A."/>
            <person name="MacDonald P."/>
            <person name="Magnisalis V."/>
            <person name="Maru K."/>
            <person name="Matthews C."/>
            <person name="McCusker W."/>
            <person name="McDonough S."/>
            <person name="Mehta T."/>
            <person name="Meldrim J."/>
            <person name="Meneus L."/>
            <person name="Mihai O."/>
            <person name="Mihalev A."/>
            <person name="Mihova T."/>
            <person name="Mittelman R."/>
            <person name="Mlenga V."/>
            <person name="Montmayeur A."/>
            <person name="Mulrain L."/>
            <person name="Navidi A."/>
            <person name="Naylor J."/>
            <person name="Negash T."/>
            <person name="Nguyen T."/>
            <person name="Nguyen N."/>
            <person name="Nicol R."/>
            <person name="Norbu C."/>
            <person name="Norbu N."/>
            <person name="Novod N."/>
            <person name="O'Neill B."/>
            <person name="Osman S."/>
            <person name="Markiewicz E."/>
            <person name="Oyono O.L."/>
            <person name="Patti C."/>
            <person name="Phunkhang P."/>
            <person name="Pierre F."/>
            <person name="Priest M."/>
            <person name="Raghuraman S."/>
            <person name="Rege F."/>
            <person name="Reyes R."/>
            <person name="Rise C."/>
            <person name="Rogov P."/>
            <person name="Ross K."/>
            <person name="Ryan E."/>
            <person name="Settipalli S."/>
            <person name="Shea T."/>
            <person name="Sherpa N."/>
            <person name="Shi L."/>
            <person name="Shih D."/>
            <person name="Sparrow T."/>
            <person name="Spaulding J."/>
            <person name="Stalker J."/>
            <person name="Stange-Thomann N."/>
            <person name="Stavropoulos S."/>
            <person name="Stone C."/>
            <person name="Strader C."/>
            <person name="Tesfaye S."/>
            <person name="Thomson T."/>
            <person name="Thoulutsang Y."/>
            <person name="Thoulutsang D."/>
            <person name="Topham K."/>
            <person name="Topping I."/>
            <person name="Tsamla T."/>
            <person name="Vassiliev H."/>
            <person name="Vo A."/>
            <person name="Wangchuk T."/>
            <person name="Wangdi T."/>
            <person name="Weiand M."/>
            <person name="Wilkinson J."/>
            <person name="Wilson A."/>
            <person name="Yadav S."/>
            <person name="Young G."/>
            <person name="Yu Q."/>
            <person name="Zembek L."/>
            <person name="Zhong D."/>
            <person name="Zimmer A."/>
            <person name="Zwirko Z."/>
            <person name="Jaffe D.B."/>
            <person name="Alvarez P."/>
            <person name="Brockman W."/>
            <person name="Butler J."/>
            <person name="Chin C."/>
            <person name="Gnerre S."/>
            <person name="Grabherr M."/>
            <person name="Kleber M."/>
            <person name="Mauceli E."/>
            <person name="MacCallum I."/>
        </authorList>
    </citation>
    <scope>NUCLEOTIDE SEQUENCE [LARGE SCALE GENOMIC DNA]</scope>
    <source>
        <strain evidence="10">Tucson 15287-2541.00</strain>
    </source>
</reference>
<feature type="domain" description="Palmitoyltransferase DHHC" evidence="8">
    <location>
        <begin position="87"/>
        <end position="218"/>
    </location>
</feature>
<evidence type="ECO:0000256" key="4">
    <source>
        <dbReference type="ARBA" id="ARBA00022989"/>
    </source>
</evidence>
<dbReference type="InterPro" id="IPR039859">
    <property type="entry name" value="PFA4/ZDH16/20/ERF2-like"/>
</dbReference>
<dbReference type="PROSITE" id="PS50216">
    <property type="entry name" value="DHHC"/>
    <property type="match status" value="1"/>
</dbReference>
<evidence type="ECO:0000256" key="6">
    <source>
        <dbReference type="ARBA" id="ARBA00023315"/>
    </source>
</evidence>
<keyword evidence="5 7" id="KW-0472">Membrane</keyword>
<dbReference type="HOGENOM" id="CLU_044394_0_0_1"/>
<accession>B4J090</accession>
<dbReference type="eggNOG" id="KOG1314">
    <property type="taxonomic scope" value="Eukaryota"/>
</dbReference>
<keyword evidence="3 7" id="KW-0812">Transmembrane</keyword>
<dbReference type="PANTHER" id="PTHR12246">
    <property type="entry name" value="PALMITOYLTRANSFERASE ZDHHC16"/>
    <property type="match status" value="1"/>
</dbReference>
<protein>
    <recommendedName>
        <fullName evidence="7">Palmitoyltransferase</fullName>
        <ecNumber evidence="7">2.3.1.225</ecNumber>
    </recommendedName>
</protein>
<comment type="catalytic activity">
    <reaction evidence="7">
        <text>L-cysteinyl-[protein] + hexadecanoyl-CoA = S-hexadecanoyl-L-cysteinyl-[protein] + CoA</text>
        <dbReference type="Rhea" id="RHEA:36683"/>
        <dbReference type="Rhea" id="RHEA-COMP:10131"/>
        <dbReference type="Rhea" id="RHEA-COMP:11032"/>
        <dbReference type="ChEBI" id="CHEBI:29950"/>
        <dbReference type="ChEBI" id="CHEBI:57287"/>
        <dbReference type="ChEBI" id="CHEBI:57379"/>
        <dbReference type="ChEBI" id="CHEBI:74151"/>
        <dbReference type="EC" id="2.3.1.225"/>
    </reaction>
</comment>
<evidence type="ECO:0000313" key="10">
    <source>
        <dbReference type="Proteomes" id="UP000001070"/>
    </source>
</evidence>
<evidence type="ECO:0000256" key="5">
    <source>
        <dbReference type="ARBA" id="ARBA00023136"/>
    </source>
</evidence>
<dbReference type="GO" id="GO:0005783">
    <property type="term" value="C:endoplasmic reticulum"/>
    <property type="evidence" value="ECO:0007669"/>
    <property type="project" value="EnsemblMetazoa"/>
</dbReference>
<proteinExistence type="inferred from homology"/>
<keyword evidence="2 7" id="KW-0808">Transferase</keyword>
<evidence type="ECO:0000313" key="9">
    <source>
        <dbReference type="EMBL" id="EDV95691.1"/>
    </source>
</evidence>
<evidence type="ECO:0000256" key="1">
    <source>
        <dbReference type="ARBA" id="ARBA00004141"/>
    </source>
</evidence>
<feature type="transmembrane region" description="Helical" evidence="7">
    <location>
        <begin position="177"/>
        <end position="202"/>
    </location>
</feature>
<gene>
    <name evidence="9" type="primary">Dgri\GH15638</name>
    <name evidence="9" type="ORF">Dgri_GH15638</name>
</gene>
<dbReference type="AlphaFoldDB" id="B4J090"/>
<sequence>MAANEHPNELRRFVHWGPITVLIITSIVTLTTWRWWPSDLTFSTSAHFGLFVLLNLLATYNFVMAVLVGSGLLLRKWKPVDYRETKLMQYCKKCEGYKAPRSHHCRRCDRCVLKMDHHCPWINCCVGWANQAYFVYFLFFYMLSNLHAAVVLCCVGFRFISGFYYSRQLEEVLRLHFFSISMCIFGFGLAVGIVLCMLKLLLIQMSGILRNQTDVEYWILQKASTRRYLAKLKPFVFPYDLGWYANLGQVFNIESQMRSKGIHWALRSGCDRYDLTCEQLAQKADKRKRTRIYKCIRNFTGYWLPIWSQGLWVTISIPCTDDPRIILQPDDIIRVTRIRKHWLFGERVIDGSEDRRKDQRKGPIRGWFPCRCAIDITKEASEIKMKSKIESEQGDMKAILGYNSWTGKQRLGKINQD</sequence>
<dbReference type="GO" id="GO:0016020">
    <property type="term" value="C:membrane"/>
    <property type="evidence" value="ECO:0007669"/>
    <property type="project" value="UniProtKB-SubCell"/>
</dbReference>
<dbReference type="EC" id="2.3.1.225" evidence="7"/>
<evidence type="ECO:0000256" key="7">
    <source>
        <dbReference type="RuleBase" id="RU079119"/>
    </source>
</evidence>
<dbReference type="EMBL" id="CH916366">
    <property type="protein sequence ID" value="EDV95691.1"/>
    <property type="molecule type" value="Genomic_DNA"/>
</dbReference>
<feature type="transmembrane region" description="Helical" evidence="7">
    <location>
        <begin position="138"/>
        <end position="165"/>
    </location>
</feature>
<keyword evidence="4 7" id="KW-1133">Transmembrane helix</keyword>
<dbReference type="OMA" id="CVGWSNQ"/>
<feature type="transmembrane region" description="Helical" evidence="7">
    <location>
        <begin position="48"/>
        <end position="74"/>
    </location>
</feature>
<comment type="similarity">
    <text evidence="7">Belongs to the DHHC palmitoyltransferase family.</text>
</comment>
<dbReference type="Pfam" id="PF01529">
    <property type="entry name" value="DHHC"/>
    <property type="match status" value="1"/>
</dbReference>
<dbReference type="InterPro" id="IPR001594">
    <property type="entry name" value="Palmitoyltrfase_DHHC"/>
</dbReference>
<comment type="domain">
    <text evidence="7">The DHHC domain is required for palmitoyltransferase activity.</text>
</comment>